<name>A0A9D9HVT2_9BACT</name>
<comment type="catalytic activity">
    <reaction evidence="6">
        <text>2 cob(II)alamin + reduced [electron-transfer flavoprotein] + 2 ATP = 2 adenosylcob(III)alamin + 2 triphosphate + oxidized [electron-transfer flavoprotein] + 3 H(+)</text>
        <dbReference type="Rhea" id="RHEA:28671"/>
        <dbReference type="Rhea" id="RHEA-COMP:10685"/>
        <dbReference type="Rhea" id="RHEA-COMP:10686"/>
        <dbReference type="ChEBI" id="CHEBI:15378"/>
        <dbReference type="ChEBI" id="CHEBI:16304"/>
        <dbReference type="ChEBI" id="CHEBI:18036"/>
        <dbReference type="ChEBI" id="CHEBI:18408"/>
        <dbReference type="ChEBI" id="CHEBI:30616"/>
        <dbReference type="ChEBI" id="CHEBI:57692"/>
        <dbReference type="ChEBI" id="CHEBI:58307"/>
        <dbReference type="EC" id="2.5.1.17"/>
    </reaction>
</comment>
<proteinExistence type="inferred from homology"/>
<evidence type="ECO:0000313" key="8">
    <source>
        <dbReference type="EMBL" id="MBO8460965.1"/>
    </source>
</evidence>
<keyword evidence="6" id="KW-0169">Cobalamin biosynthesis</keyword>
<dbReference type="GO" id="GO:0005524">
    <property type="term" value="F:ATP binding"/>
    <property type="evidence" value="ECO:0007669"/>
    <property type="project" value="UniProtKB-UniRule"/>
</dbReference>
<comment type="subunit">
    <text evidence="2">Homotrimer.</text>
</comment>
<comment type="catalytic activity">
    <reaction evidence="6">
        <text>2 cob(II)yrinate a,c diamide + reduced [electron-transfer flavoprotein] + 2 ATP = 2 adenosylcob(III)yrinate a,c-diamide + 2 triphosphate + oxidized [electron-transfer flavoprotein] + 3 H(+)</text>
        <dbReference type="Rhea" id="RHEA:11528"/>
        <dbReference type="Rhea" id="RHEA-COMP:10685"/>
        <dbReference type="Rhea" id="RHEA-COMP:10686"/>
        <dbReference type="ChEBI" id="CHEBI:15378"/>
        <dbReference type="ChEBI" id="CHEBI:18036"/>
        <dbReference type="ChEBI" id="CHEBI:30616"/>
        <dbReference type="ChEBI" id="CHEBI:57692"/>
        <dbReference type="ChEBI" id="CHEBI:58307"/>
        <dbReference type="ChEBI" id="CHEBI:58503"/>
        <dbReference type="ChEBI" id="CHEBI:58537"/>
        <dbReference type="EC" id="2.5.1.17"/>
    </reaction>
</comment>
<reference evidence="8" key="2">
    <citation type="journal article" date="2021" name="PeerJ">
        <title>Extensive microbial diversity within the chicken gut microbiome revealed by metagenomics and culture.</title>
        <authorList>
            <person name="Gilroy R."/>
            <person name="Ravi A."/>
            <person name="Getino M."/>
            <person name="Pursley I."/>
            <person name="Horton D.L."/>
            <person name="Alikhan N.F."/>
            <person name="Baker D."/>
            <person name="Gharbi K."/>
            <person name="Hall N."/>
            <person name="Watson M."/>
            <person name="Adriaenssens E.M."/>
            <person name="Foster-Nyarko E."/>
            <person name="Jarju S."/>
            <person name="Secka A."/>
            <person name="Antonio M."/>
            <person name="Oren A."/>
            <person name="Chaudhuri R.R."/>
            <person name="La Ragione R."/>
            <person name="Hildebrand F."/>
            <person name="Pallen M.J."/>
        </authorList>
    </citation>
    <scope>NUCLEOTIDE SEQUENCE</scope>
    <source>
        <strain evidence="8">G3-3990</strain>
    </source>
</reference>
<protein>
    <recommendedName>
        <fullName evidence="6">Corrinoid adenosyltransferase</fullName>
        <ecNumber evidence="6">2.5.1.17</ecNumber>
    </recommendedName>
    <alternativeName>
        <fullName evidence="6">Cob(II)alamin adenosyltransferase</fullName>
    </alternativeName>
    <alternativeName>
        <fullName evidence="6">Cob(II)yrinic acid a,c-diamide adenosyltransferase</fullName>
    </alternativeName>
    <alternativeName>
        <fullName evidence="6">Cobinamide/cobalamin adenosyltransferase</fullName>
    </alternativeName>
</protein>
<keyword evidence="4 6" id="KW-0547">Nucleotide-binding</keyword>
<dbReference type="SUPFAM" id="SSF89028">
    <property type="entry name" value="Cobalamin adenosyltransferase-like"/>
    <property type="match status" value="1"/>
</dbReference>
<dbReference type="PANTHER" id="PTHR12213">
    <property type="entry name" value="CORRINOID ADENOSYLTRANSFERASE"/>
    <property type="match status" value="1"/>
</dbReference>
<dbReference type="InterPro" id="IPR029499">
    <property type="entry name" value="PduO-typ"/>
</dbReference>
<dbReference type="FunFam" id="1.20.1200.10:FF:000001">
    <property type="entry name" value="Cob(I)yrinic acid a,c-diamide adenosyltransferase"/>
    <property type="match status" value="1"/>
</dbReference>
<sequence length="176" mass="20010">MKIYTKTGDDGTTGLIGNVRVMKNNPRIEAYGTSDELNSWVGLLSCRVTSDKDREVLQNIQRQLFALGADLATAPQKNMGKTRITQDMTLWLEMQIDTYEAELPSMKGFILPGGNEVAAICHLCRTTARRMERRIYDLHEQESVSNDILQYVNRLSDFFFVLARKAANRDGQEIFL</sequence>
<reference evidence="8" key="1">
    <citation type="submission" date="2020-10" db="EMBL/GenBank/DDBJ databases">
        <authorList>
            <person name="Gilroy R."/>
        </authorList>
    </citation>
    <scope>NUCLEOTIDE SEQUENCE</scope>
    <source>
        <strain evidence="8">G3-3990</strain>
    </source>
</reference>
<dbReference type="GO" id="GO:0008817">
    <property type="term" value="F:corrinoid adenosyltransferase activity"/>
    <property type="evidence" value="ECO:0007669"/>
    <property type="project" value="UniProtKB-UniRule"/>
</dbReference>
<dbReference type="Pfam" id="PF01923">
    <property type="entry name" value="Cob_adeno_trans"/>
    <property type="match status" value="1"/>
</dbReference>
<evidence type="ECO:0000259" key="7">
    <source>
        <dbReference type="Pfam" id="PF01923"/>
    </source>
</evidence>
<accession>A0A9D9HVT2</accession>
<comment type="caution">
    <text evidence="8">The sequence shown here is derived from an EMBL/GenBank/DDBJ whole genome shotgun (WGS) entry which is preliminary data.</text>
</comment>
<keyword evidence="5 6" id="KW-0067">ATP-binding</keyword>
<organism evidence="8 9">
    <name type="scientific">Candidatus Gallipaludibacter merdavium</name>
    <dbReference type="NCBI Taxonomy" id="2840839"/>
    <lineage>
        <taxon>Bacteria</taxon>
        <taxon>Pseudomonadati</taxon>
        <taxon>Bacteroidota</taxon>
        <taxon>Bacteroidia</taxon>
        <taxon>Bacteroidales</taxon>
        <taxon>Candidatus Gallipaludibacter</taxon>
    </lineage>
</organism>
<dbReference type="Gene3D" id="1.20.1200.10">
    <property type="entry name" value="Cobalamin adenosyltransferase-like"/>
    <property type="match status" value="1"/>
</dbReference>
<dbReference type="InterPro" id="IPR016030">
    <property type="entry name" value="CblAdoTrfase-like"/>
</dbReference>
<dbReference type="EMBL" id="JADIMG010000106">
    <property type="protein sequence ID" value="MBO8460965.1"/>
    <property type="molecule type" value="Genomic_DNA"/>
</dbReference>
<evidence type="ECO:0000256" key="1">
    <source>
        <dbReference type="ARBA" id="ARBA00007487"/>
    </source>
</evidence>
<evidence type="ECO:0000256" key="4">
    <source>
        <dbReference type="ARBA" id="ARBA00022741"/>
    </source>
</evidence>
<dbReference type="NCBIfam" id="TIGR00636">
    <property type="entry name" value="PduO_Nterm"/>
    <property type="match status" value="1"/>
</dbReference>
<dbReference type="EC" id="2.5.1.17" evidence="6"/>
<evidence type="ECO:0000256" key="5">
    <source>
        <dbReference type="ARBA" id="ARBA00022840"/>
    </source>
</evidence>
<comment type="pathway">
    <text evidence="6">Cofactor biosynthesis; adenosylcobalamin biosynthesis; adenosylcobalamin from cob(II)yrinate a,c-diamide: step 2/7.</text>
</comment>
<dbReference type="InterPro" id="IPR036451">
    <property type="entry name" value="CblAdoTrfase-like_sf"/>
</dbReference>
<dbReference type="AlphaFoldDB" id="A0A9D9HVT2"/>
<dbReference type="Proteomes" id="UP000823641">
    <property type="component" value="Unassembled WGS sequence"/>
</dbReference>
<evidence type="ECO:0000256" key="3">
    <source>
        <dbReference type="ARBA" id="ARBA00022679"/>
    </source>
</evidence>
<dbReference type="PANTHER" id="PTHR12213:SF0">
    <property type="entry name" value="CORRINOID ADENOSYLTRANSFERASE MMAB"/>
    <property type="match status" value="1"/>
</dbReference>
<comment type="similarity">
    <text evidence="1 6">Belongs to the Cob(I)alamin adenosyltransferase family.</text>
</comment>
<gene>
    <name evidence="8" type="ORF">IAA73_11660</name>
</gene>
<keyword evidence="3 6" id="KW-0808">Transferase</keyword>
<feature type="domain" description="Cobalamin adenosyltransferase-like" evidence="7">
    <location>
        <begin position="3"/>
        <end position="166"/>
    </location>
</feature>
<evidence type="ECO:0000256" key="2">
    <source>
        <dbReference type="ARBA" id="ARBA00011233"/>
    </source>
</evidence>
<dbReference type="GO" id="GO:0009236">
    <property type="term" value="P:cobalamin biosynthetic process"/>
    <property type="evidence" value="ECO:0007669"/>
    <property type="project" value="UniProtKB-UniRule"/>
</dbReference>
<evidence type="ECO:0000313" key="9">
    <source>
        <dbReference type="Proteomes" id="UP000823641"/>
    </source>
</evidence>
<evidence type="ECO:0000256" key="6">
    <source>
        <dbReference type="RuleBase" id="RU366026"/>
    </source>
</evidence>